<comment type="caution">
    <text evidence="4">The sequence shown here is derived from an EMBL/GenBank/DDBJ whole genome shotgun (WGS) entry which is preliminary data.</text>
</comment>
<dbReference type="AlphaFoldDB" id="A0AAD1YM96"/>
<reference evidence="4" key="1">
    <citation type="submission" date="2022-10" db="EMBL/GenBank/DDBJ databases">
        <authorList>
            <person name="Aires J."/>
            <person name="Mesa V."/>
        </authorList>
    </citation>
    <scope>NUCLEOTIDE SEQUENCE</scope>
    <source>
        <strain evidence="4">Clostridium neonatale JD116</strain>
    </source>
</reference>
<dbReference type="Pfam" id="PF07261">
    <property type="entry name" value="DnaB_2"/>
    <property type="match status" value="1"/>
</dbReference>
<dbReference type="RefSeq" id="WP_230143485.1">
    <property type="nucleotide sequence ID" value="NZ_CAKJVF010000263.1"/>
</dbReference>
<evidence type="ECO:0000313" key="5">
    <source>
        <dbReference type="Proteomes" id="UP001189143"/>
    </source>
</evidence>
<protein>
    <submittedName>
        <fullName evidence="4">Uncharacterized phage-related protein Lin1244/Lin1753</fullName>
    </submittedName>
</protein>
<dbReference type="InterPro" id="IPR025400">
    <property type="entry name" value="Lin1244/Lin1753-like_N"/>
</dbReference>
<dbReference type="NCBIfam" id="TIGR01446">
    <property type="entry name" value="DnaD_dom"/>
    <property type="match status" value="1"/>
</dbReference>
<comment type="similarity">
    <text evidence="1">Belongs to the DnaB/DnaD family.</text>
</comment>
<dbReference type="Gene3D" id="1.10.10.630">
    <property type="entry name" value="DnaD domain-like"/>
    <property type="match status" value="1"/>
</dbReference>
<organism evidence="4 5">
    <name type="scientific">Clostridium neonatale</name>
    <dbReference type="NCBI Taxonomy" id="137838"/>
    <lineage>
        <taxon>Bacteria</taxon>
        <taxon>Bacillati</taxon>
        <taxon>Bacillota</taxon>
        <taxon>Clostridia</taxon>
        <taxon>Eubacteriales</taxon>
        <taxon>Clostridiaceae</taxon>
        <taxon>Clostridium</taxon>
    </lineage>
</organism>
<feature type="domain" description="DnaB/C C-terminal" evidence="2">
    <location>
        <begin position="186"/>
        <end position="244"/>
    </location>
</feature>
<name>A0AAD1YM96_9CLOT</name>
<evidence type="ECO:0000256" key="1">
    <source>
        <dbReference type="ARBA" id="ARBA00093462"/>
    </source>
</evidence>
<dbReference type="Proteomes" id="UP001189143">
    <property type="component" value="Unassembled WGS sequence"/>
</dbReference>
<dbReference type="SUPFAM" id="SSF158499">
    <property type="entry name" value="DnaD domain-like"/>
    <property type="match status" value="1"/>
</dbReference>
<dbReference type="EMBL" id="CAMTCP010000301">
    <property type="protein sequence ID" value="CAI3698655.1"/>
    <property type="molecule type" value="Genomic_DNA"/>
</dbReference>
<proteinExistence type="inferred from homology"/>
<evidence type="ECO:0000313" key="4">
    <source>
        <dbReference type="EMBL" id="CAI3698655.1"/>
    </source>
</evidence>
<feature type="domain" description="Lin1244/Lin1753-like N-terminal" evidence="3">
    <location>
        <begin position="11"/>
        <end position="103"/>
    </location>
</feature>
<dbReference type="PANTHER" id="PTHR39196:SF1">
    <property type="entry name" value="PRIMOSOME, DNAD SUBUNIT"/>
    <property type="match status" value="1"/>
</dbReference>
<dbReference type="Pfam" id="PF14297">
    <property type="entry name" value="Lin1244_N"/>
    <property type="match status" value="1"/>
</dbReference>
<accession>A0AAD1YM96</accession>
<sequence>MARPIKEGLEYFPLDCDIDQDDKITLIEAQHGLIGFGIAIKLLMKIYNNSYFYEWTEKEQLLFSKRVNVNINEVNVVINDLVKWGFFDKDLFEREKILTSSGIQKRYLAAVGRRQKVKIIKKYLLLDKETVNVCKNLVIVDNNSNSEGVNDDIGTQSKVKKSKVKESKENNNNDDVIKTENNIFHVFENCGFGSIDGYTMQQLEGLVKDFTFEWTKEAIEIAAENGARNLKYVTRILENWKSKGKDYKPNKNNINEPKPLRFNNFEPREYDYDKLEKKLLGWDDD</sequence>
<dbReference type="InterPro" id="IPR006343">
    <property type="entry name" value="DnaB/C_C"/>
</dbReference>
<evidence type="ECO:0000259" key="3">
    <source>
        <dbReference type="Pfam" id="PF14297"/>
    </source>
</evidence>
<gene>
    <name evidence="4" type="ORF">CNEO2_980008</name>
</gene>
<dbReference type="InterPro" id="IPR034829">
    <property type="entry name" value="DnaD-like_sf"/>
</dbReference>
<dbReference type="PANTHER" id="PTHR39196">
    <property type="entry name" value="PRIMOSOME, DNAD SUBUNIT"/>
    <property type="match status" value="1"/>
</dbReference>
<evidence type="ECO:0000259" key="2">
    <source>
        <dbReference type="Pfam" id="PF07261"/>
    </source>
</evidence>